<evidence type="ECO:0000256" key="2">
    <source>
        <dbReference type="SAM" id="MobiDB-lite"/>
    </source>
</evidence>
<dbReference type="InterPro" id="IPR027417">
    <property type="entry name" value="P-loop_NTPase"/>
</dbReference>
<organism evidence="4 5">
    <name type="scientific">Rhodoferax ferrireducens</name>
    <dbReference type="NCBI Taxonomy" id="192843"/>
    <lineage>
        <taxon>Bacteria</taxon>
        <taxon>Pseudomonadati</taxon>
        <taxon>Pseudomonadota</taxon>
        <taxon>Betaproteobacteria</taxon>
        <taxon>Burkholderiales</taxon>
        <taxon>Comamonadaceae</taxon>
        <taxon>Rhodoferax</taxon>
    </lineage>
</organism>
<protein>
    <submittedName>
        <fullName evidence="4">Type IV pili twitching motility protein PilT</fullName>
    </submittedName>
</protein>
<evidence type="ECO:0000313" key="5">
    <source>
        <dbReference type="Proteomes" id="UP000192505"/>
    </source>
</evidence>
<dbReference type="PROSITE" id="PS00662">
    <property type="entry name" value="T2SP_E"/>
    <property type="match status" value="1"/>
</dbReference>
<comment type="caution">
    <text evidence="4">The sequence shown here is derived from an EMBL/GenBank/DDBJ whole genome shotgun (WGS) entry which is preliminary data.</text>
</comment>
<feature type="domain" description="Bacterial type II secretion system protein E" evidence="3">
    <location>
        <begin position="202"/>
        <end position="216"/>
    </location>
</feature>
<dbReference type="Pfam" id="PF00437">
    <property type="entry name" value="T2SSE"/>
    <property type="match status" value="1"/>
</dbReference>
<dbReference type="InterPro" id="IPR006321">
    <property type="entry name" value="PilT/PilU"/>
</dbReference>
<accession>A0A1W9KZL5</accession>
<dbReference type="SUPFAM" id="SSF52540">
    <property type="entry name" value="P-loop containing nucleoside triphosphate hydrolases"/>
    <property type="match status" value="1"/>
</dbReference>
<dbReference type="Gene3D" id="3.40.50.300">
    <property type="entry name" value="P-loop containing nucleotide triphosphate hydrolases"/>
    <property type="match status" value="1"/>
</dbReference>
<dbReference type="PANTHER" id="PTHR30486:SF12">
    <property type="entry name" value="TYPE IV PILUS ATPASE PILU"/>
    <property type="match status" value="1"/>
</dbReference>
<reference evidence="4 5" key="1">
    <citation type="submission" date="2017-01" db="EMBL/GenBank/DDBJ databases">
        <title>Novel large sulfur bacteria in the metagenomes of groundwater-fed chemosynthetic microbial mats in the Lake Huron basin.</title>
        <authorList>
            <person name="Sharrar A.M."/>
            <person name="Flood B.E."/>
            <person name="Bailey J.V."/>
            <person name="Jones D.S."/>
            <person name="Biddanda B."/>
            <person name="Ruberg S.A."/>
            <person name="Marcus D.N."/>
            <person name="Dick G.J."/>
        </authorList>
    </citation>
    <scope>NUCLEOTIDE SEQUENCE [LARGE SCALE GENOMIC DNA]</scope>
    <source>
        <strain evidence="4">A7</strain>
    </source>
</reference>
<dbReference type="AlphaFoldDB" id="A0A1W9KZL5"/>
<gene>
    <name evidence="4" type="ORF">BWK72_02970</name>
</gene>
<sequence>MASLETSSEGTMRRILRLMSEKRASDIYLSAHSPALIRINGQCVPINSQILPPDAPLNLLAEILPAQQIDELKEKNELNVGWSMPGVGRFRISGMRQRGSFAVVIRFIVNEVPPISSLSLPPLLAELMLQKRGLILMVGATGSGKSTTLASMIDHRNANASGHILTIEDPVEFLFKNKRSVVNQREVGTDTDSLPIALKNALRQAPDVIMIGEIRDRETMSAAIAYAQTGHLCLATLHANNSYQAMNRILSFFPVEVRQTMLGDLAAATRAIVSQRLLRTIAGTRTPAVEIMLNTRLVSEMIEKGNFSGIVEAMEKSLAEGSQTFEQDIARLIVAGVVDRKEGLSNSDSPTNLMWRLQNDFTSQASADAVAKAKASEPDPDDKPTFTEITLDMSH</sequence>
<evidence type="ECO:0000256" key="1">
    <source>
        <dbReference type="ARBA" id="ARBA00006611"/>
    </source>
</evidence>
<comment type="similarity">
    <text evidence="1">Belongs to the GSP E family.</text>
</comment>
<dbReference type="Gene3D" id="3.30.450.90">
    <property type="match status" value="1"/>
</dbReference>
<dbReference type="EMBL" id="MTEI01000001">
    <property type="protein sequence ID" value="OQW90193.1"/>
    <property type="molecule type" value="Genomic_DNA"/>
</dbReference>
<dbReference type="InterPro" id="IPR050921">
    <property type="entry name" value="T4SS_GSP_E_ATPase"/>
</dbReference>
<dbReference type="GO" id="GO:0016887">
    <property type="term" value="F:ATP hydrolysis activity"/>
    <property type="evidence" value="ECO:0007669"/>
    <property type="project" value="InterPro"/>
</dbReference>
<feature type="compositionally biased region" description="Basic and acidic residues" evidence="2">
    <location>
        <begin position="374"/>
        <end position="385"/>
    </location>
</feature>
<dbReference type="InterPro" id="IPR001482">
    <property type="entry name" value="T2SS/T4SS_dom"/>
</dbReference>
<feature type="region of interest" description="Disordered" evidence="2">
    <location>
        <begin position="367"/>
        <end position="395"/>
    </location>
</feature>
<dbReference type="NCBIfam" id="TIGR01420">
    <property type="entry name" value="pilT_fam"/>
    <property type="match status" value="1"/>
</dbReference>
<name>A0A1W9KZL5_9BURK</name>
<evidence type="ECO:0000313" key="4">
    <source>
        <dbReference type="EMBL" id="OQW90193.1"/>
    </source>
</evidence>
<dbReference type="GO" id="GO:0005524">
    <property type="term" value="F:ATP binding"/>
    <property type="evidence" value="ECO:0007669"/>
    <property type="project" value="InterPro"/>
</dbReference>
<evidence type="ECO:0000259" key="3">
    <source>
        <dbReference type="PROSITE" id="PS00662"/>
    </source>
</evidence>
<dbReference type="Proteomes" id="UP000192505">
    <property type="component" value="Unassembled WGS sequence"/>
</dbReference>
<dbReference type="PANTHER" id="PTHR30486">
    <property type="entry name" value="TWITCHING MOTILITY PROTEIN PILT"/>
    <property type="match status" value="1"/>
</dbReference>
<proteinExistence type="inferred from homology"/>
<dbReference type="CDD" id="cd01131">
    <property type="entry name" value="PilT"/>
    <property type="match status" value="1"/>
</dbReference>